<dbReference type="RefSeq" id="WP_277731038.1">
    <property type="nucleotide sequence ID" value="NZ_CP120733.1"/>
</dbReference>
<protein>
    <submittedName>
        <fullName evidence="7">TraR/DksA C4-type zinc finger protein</fullName>
    </submittedName>
</protein>
<evidence type="ECO:0000256" key="2">
    <source>
        <dbReference type="ARBA" id="ARBA00022771"/>
    </source>
</evidence>
<dbReference type="PROSITE" id="PS01102">
    <property type="entry name" value="ZF_DKSA_1"/>
    <property type="match status" value="1"/>
</dbReference>
<dbReference type="SUPFAM" id="SSF57716">
    <property type="entry name" value="Glucocorticoid receptor-like (DNA-binding domain)"/>
    <property type="match status" value="1"/>
</dbReference>
<name>A0ABY8EC84_9FIRM</name>
<dbReference type="SUPFAM" id="SSF109635">
    <property type="entry name" value="DnaK suppressor protein DksA, alpha-hairpin domain"/>
    <property type="match status" value="1"/>
</dbReference>
<dbReference type="Gene3D" id="1.20.120.910">
    <property type="entry name" value="DksA, coiled-coil domain"/>
    <property type="match status" value="1"/>
</dbReference>
<dbReference type="PROSITE" id="PS51128">
    <property type="entry name" value="ZF_DKSA_2"/>
    <property type="match status" value="1"/>
</dbReference>
<keyword evidence="3" id="KW-0862">Zinc</keyword>
<proteinExistence type="predicted"/>
<evidence type="ECO:0000313" key="7">
    <source>
        <dbReference type="EMBL" id="WFD09117.1"/>
    </source>
</evidence>
<dbReference type="InterPro" id="IPR037187">
    <property type="entry name" value="DnaK_N"/>
</dbReference>
<feature type="region of interest" description="Disordered" evidence="5">
    <location>
        <begin position="31"/>
        <end position="54"/>
    </location>
</feature>
<dbReference type="PANTHER" id="PTHR33823">
    <property type="entry name" value="RNA POLYMERASE-BINDING TRANSCRIPTION FACTOR DKSA-RELATED"/>
    <property type="match status" value="1"/>
</dbReference>
<gene>
    <name evidence="7" type="ORF">P4S50_12050</name>
</gene>
<organism evidence="7 8">
    <name type="scientific">Tepidibacter hydrothermalis</name>
    <dbReference type="NCBI Taxonomy" id="3036126"/>
    <lineage>
        <taxon>Bacteria</taxon>
        <taxon>Bacillati</taxon>
        <taxon>Bacillota</taxon>
        <taxon>Clostridia</taxon>
        <taxon>Peptostreptococcales</taxon>
        <taxon>Peptostreptococcaceae</taxon>
        <taxon>Tepidibacter</taxon>
    </lineage>
</organism>
<feature type="zinc finger region" description="dksA C4-type" evidence="4">
    <location>
        <begin position="98"/>
        <end position="122"/>
    </location>
</feature>
<sequence length="168" mass="19448">MNKSDMEYYRQILLKEKDKVANLIEEIEDDTVSEDDFKNSSIKESTGELSGYDNHPADMGTEVFMRAMDLKLKNGEAMRLYNINKALEKVDLGLYGKCEECNADIDSERLDIIPETLLCSNCSKQHKKEFETVEEDIFSKSEYFYSELVEGLESTNRYEGLDLDYDEL</sequence>
<dbReference type="InterPro" id="IPR000962">
    <property type="entry name" value="Znf_DskA_TraR"/>
</dbReference>
<dbReference type="Proteomes" id="UP001222800">
    <property type="component" value="Chromosome"/>
</dbReference>
<evidence type="ECO:0000256" key="3">
    <source>
        <dbReference type="ARBA" id="ARBA00022833"/>
    </source>
</evidence>
<keyword evidence="8" id="KW-1185">Reference proteome</keyword>
<feature type="compositionally biased region" description="Polar residues" evidence="5">
    <location>
        <begin position="39"/>
        <end position="48"/>
    </location>
</feature>
<keyword evidence="1" id="KW-0479">Metal-binding</keyword>
<keyword evidence="2" id="KW-0863">Zinc-finger</keyword>
<reference evidence="7 8" key="1">
    <citation type="submission" date="2023-03" db="EMBL/GenBank/DDBJ databases">
        <title>Complete genome sequence of Tepidibacter sp. SWIR-1, isolated from a deep-sea hydrothermal vent.</title>
        <authorList>
            <person name="Li X."/>
        </authorList>
    </citation>
    <scope>NUCLEOTIDE SEQUENCE [LARGE SCALE GENOMIC DNA]</scope>
    <source>
        <strain evidence="7 8">SWIR-1</strain>
    </source>
</reference>
<dbReference type="Pfam" id="PF01258">
    <property type="entry name" value="zf-dskA_traR"/>
    <property type="match status" value="1"/>
</dbReference>
<dbReference type="EMBL" id="CP120733">
    <property type="protein sequence ID" value="WFD09117.1"/>
    <property type="molecule type" value="Genomic_DNA"/>
</dbReference>
<evidence type="ECO:0000256" key="5">
    <source>
        <dbReference type="SAM" id="MobiDB-lite"/>
    </source>
</evidence>
<evidence type="ECO:0000256" key="4">
    <source>
        <dbReference type="PROSITE-ProRule" id="PRU00510"/>
    </source>
</evidence>
<feature type="domain" description="Zinc finger DksA/TraR C4-type" evidence="6">
    <location>
        <begin position="93"/>
        <end position="122"/>
    </location>
</feature>
<evidence type="ECO:0000313" key="8">
    <source>
        <dbReference type="Proteomes" id="UP001222800"/>
    </source>
</evidence>
<accession>A0ABY8EC84</accession>
<dbReference type="PANTHER" id="PTHR33823:SF4">
    <property type="entry name" value="GENERAL STRESS PROTEIN 16O"/>
    <property type="match status" value="1"/>
</dbReference>
<evidence type="ECO:0000259" key="6">
    <source>
        <dbReference type="Pfam" id="PF01258"/>
    </source>
</evidence>
<dbReference type="InterPro" id="IPR020458">
    <property type="entry name" value="Znf_DskA_TraR_CS"/>
</dbReference>
<evidence type="ECO:0000256" key="1">
    <source>
        <dbReference type="ARBA" id="ARBA00022723"/>
    </source>
</evidence>